<keyword evidence="2" id="KW-1185">Reference proteome</keyword>
<sequence>MEQKFALATKVFNTTLKLKIENFTEYDECNITELTSQTVKFDGLDIEWHFKVLMRAEKILMFSRDDKYVGFQLVIEDKKPQTSKTIHSKKLFKAEVKLEHSEHKQTPSPVNNHHSHHHIKLKHLTLNDEPDTKLFDYQEITDGSKIVHDDGFCFNAPSYLDGNALVIIVNVWMKTAEVVDSAKKL</sequence>
<proteinExistence type="predicted"/>
<reference evidence="1" key="1">
    <citation type="submission" date="2022-01" db="EMBL/GenBank/DDBJ databases">
        <authorList>
            <person name="King R."/>
        </authorList>
    </citation>
    <scope>NUCLEOTIDE SEQUENCE</scope>
</reference>
<reference evidence="1" key="2">
    <citation type="submission" date="2022-10" db="EMBL/GenBank/DDBJ databases">
        <authorList>
            <consortium name="ENA_rothamsted_submissions"/>
            <consortium name="culmorum"/>
            <person name="King R."/>
        </authorList>
    </citation>
    <scope>NUCLEOTIDE SEQUENCE</scope>
</reference>
<gene>
    <name evidence="1" type="ORF">CHIRRI_LOCUS14139</name>
</gene>
<evidence type="ECO:0000313" key="2">
    <source>
        <dbReference type="Proteomes" id="UP001153620"/>
    </source>
</evidence>
<dbReference type="AlphaFoldDB" id="A0A9N9X0T3"/>
<organism evidence="1 2">
    <name type="scientific">Chironomus riparius</name>
    <dbReference type="NCBI Taxonomy" id="315576"/>
    <lineage>
        <taxon>Eukaryota</taxon>
        <taxon>Metazoa</taxon>
        <taxon>Ecdysozoa</taxon>
        <taxon>Arthropoda</taxon>
        <taxon>Hexapoda</taxon>
        <taxon>Insecta</taxon>
        <taxon>Pterygota</taxon>
        <taxon>Neoptera</taxon>
        <taxon>Endopterygota</taxon>
        <taxon>Diptera</taxon>
        <taxon>Nematocera</taxon>
        <taxon>Chironomoidea</taxon>
        <taxon>Chironomidae</taxon>
        <taxon>Chironominae</taxon>
        <taxon>Chironomus</taxon>
    </lineage>
</organism>
<evidence type="ECO:0000313" key="1">
    <source>
        <dbReference type="EMBL" id="CAG9811330.1"/>
    </source>
</evidence>
<name>A0A9N9X0T3_9DIPT</name>
<dbReference type="EMBL" id="OU895880">
    <property type="protein sequence ID" value="CAG9811330.1"/>
    <property type="molecule type" value="Genomic_DNA"/>
</dbReference>
<dbReference type="Proteomes" id="UP001153620">
    <property type="component" value="Chromosome 4"/>
</dbReference>
<accession>A0A9N9X0T3</accession>
<protein>
    <submittedName>
        <fullName evidence="1">Uncharacterized protein</fullName>
    </submittedName>
</protein>